<reference evidence="2 3" key="1">
    <citation type="journal article" date="2022" name="Nat. Plants">
        <title>Genomes of leafy and leafless Platanthera orchids illuminate the evolution of mycoheterotrophy.</title>
        <authorList>
            <person name="Li M.H."/>
            <person name="Liu K.W."/>
            <person name="Li Z."/>
            <person name="Lu H.C."/>
            <person name="Ye Q.L."/>
            <person name="Zhang D."/>
            <person name="Wang J.Y."/>
            <person name="Li Y.F."/>
            <person name="Zhong Z.M."/>
            <person name="Liu X."/>
            <person name="Yu X."/>
            <person name="Liu D.K."/>
            <person name="Tu X.D."/>
            <person name="Liu B."/>
            <person name="Hao Y."/>
            <person name="Liao X.Y."/>
            <person name="Jiang Y.T."/>
            <person name="Sun W.H."/>
            <person name="Chen J."/>
            <person name="Chen Y.Q."/>
            <person name="Ai Y."/>
            <person name="Zhai J.W."/>
            <person name="Wu S.S."/>
            <person name="Zhou Z."/>
            <person name="Hsiao Y.Y."/>
            <person name="Wu W.L."/>
            <person name="Chen Y.Y."/>
            <person name="Lin Y.F."/>
            <person name="Hsu J.L."/>
            <person name="Li C.Y."/>
            <person name="Wang Z.W."/>
            <person name="Zhao X."/>
            <person name="Zhong W.Y."/>
            <person name="Ma X.K."/>
            <person name="Ma L."/>
            <person name="Huang J."/>
            <person name="Chen G.Z."/>
            <person name="Huang M.Z."/>
            <person name="Huang L."/>
            <person name="Peng D.H."/>
            <person name="Luo Y.B."/>
            <person name="Zou S.Q."/>
            <person name="Chen S.P."/>
            <person name="Lan S."/>
            <person name="Tsai W.C."/>
            <person name="Van de Peer Y."/>
            <person name="Liu Z.J."/>
        </authorList>
    </citation>
    <scope>NUCLEOTIDE SEQUENCE [LARGE SCALE GENOMIC DNA]</scope>
    <source>
        <strain evidence="2">Lor288</strain>
    </source>
</reference>
<organism evidence="2 3">
    <name type="scientific">Platanthera guangdongensis</name>
    <dbReference type="NCBI Taxonomy" id="2320717"/>
    <lineage>
        <taxon>Eukaryota</taxon>
        <taxon>Viridiplantae</taxon>
        <taxon>Streptophyta</taxon>
        <taxon>Embryophyta</taxon>
        <taxon>Tracheophyta</taxon>
        <taxon>Spermatophyta</taxon>
        <taxon>Magnoliopsida</taxon>
        <taxon>Liliopsida</taxon>
        <taxon>Asparagales</taxon>
        <taxon>Orchidaceae</taxon>
        <taxon>Orchidoideae</taxon>
        <taxon>Orchideae</taxon>
        <taxon>Orchidinae</taxon>
        <taxon>Platanthera</taxon>
    </lineage>
</organism>
<evidence type="ECO:0000313" key="3">
    <source>
        <dbReference type="Proteomes" id="UP001412067"/>
    </source>
</evidence>
<accession>A0ABR2MFH8</accession>
<dbReference type="Pfam" id="PF00188">
    <property type="entry name" value="CAP"/>
    <property type="match status" value="1"/>
</dbReference>
<dbReference type="PANTHER" id="PTHR10334">
    <property type="entry name" value="CYSTEINE-RICH SECRETORY PROTEIN-RELATED"/>
    <property type="match status" value="1"/>
</dbReference>
<dbReference type="Proteomes" id="UP001412067">
    <property type="component" value="Unassembled WGS sequence"/>
</dbReference>
<dbReference type="SUPFAM" id="SSF55797">
    <property type="entry name" value="PR-1-like"/>
    <property type="match status" value="1"/>
</dbReference>
<protein>
    <recommendedName>
        <fullName evidence="1">SCP domain-containing protein</fullName>
    </recommendedName>
</protein>
<dbReference type="Gene3D" id="3.40.33.10">
    <property type="entry name" value="CAP"/>
    <property type="match status" value="1"/>
</dbReference>
<sequence>MGFPSMLWPGVATAILVIWAAGITPITALPIPLAARMERDFTKAHNQARSAVGVKPLRWDPPFAQYADSFARYMIIGPPGTCEFGKEAPPTSYGMNAMVANLVTEIPRVVEWWTQGRRYYDARTNTCASILRNTCRAYLQVVWGASETLGCGSAPCGKDGRLYLCLYSPPGNTKGGRPFNP</sequence>
<dbReference type="InterPro" id="IPR035940">
    <property type="entry name" value="CAP_sf"/>
</dbReference>
<feature type="domain" description="SCP" evidence="1">
    <location>
        <begin position="36"/>
        <end position="175"/>
    </location>
</feature>
<dbReference type="PRINTS" id="PR00837">
    <property type="entry name" value="V5TPXLIKE"/>
</dbReference>
<evidence type="ECO:0000259" key="1">
    <source>
        <dbReference type="SMART" id="SM00198"/>
    </source>
</evidence>
<name>A0ABR2MFH8_9ASPA</name>
<dbReference type="InterPro" id="IPR014044">
    <property type="entry name" value="CAP_dom"/>
</dbReference>
<proteinExistence type="predicted"/>
<dbReference type="InterPro" id="IPR001283">
    <property type="entry name" value="CRISP-related"/>
</dbReference>
<dbReference type="EMBL" id="JBBWWR010000008">
    <property type="protein sequence ID" value="KAK8962439.1"/>
    <property type="molecule type" value="Genomic_DNA"/>
</dbReference>
<dbReference type="SMART" id="SM00198">
    <property type="entry name" value="SCP"/>
    <property type="match status" value="1"/>
</dbReference>
<evidence type="ECO:0000313" key="2">
    <source>
        <dbReference type="EMBL" id="KAK8962439.1"/>
    </source>
</evidence>
<comment type="caution">
    <text evidence="2">The sequence shown here is derived from an EMBL/GenBank/DDBJ whole genome shotgun (WGS) entry which is preliminary data.</text>
</comment>
<gene>
    <name evidence="2" type="ORF">KSP40_PGU018032</name>
</gene>
<keyword evidence="3" id="KW-1185">Reference proteome</keyword>